<keyword evidence="4" id="KW-1185">Reference proteome</keyword>
<dbReference type="Proteomes" id="UP001161247">
    <property type="component" value="Chromosome 2"/>
</dbReference>
<protein>
    <submittedName>
        <fullName evidence="3">OLC1v1031317C1</fullName>
    </submittedName>
</protein>
<sequence>MADPNSDPYGYLGLAPNPDGSITRVAEMPTTRASADPGHPFYVSKDIPINQSKGTWARIFVPRQAFDSSPARKLPLVIYFHGGGFVVCRVNTSLFDSLYNEIAAGTPSVVVSVGYRLAPEHRLPVAYDDCEEGLHWLKSCKDEWLTKYADFSKSFLMGTSAGGNIAYHVGLRAAGRADNLKPIQIKGIICHQPFFGGVNRNGSELRLADDKVFPLGVSDLMWKLCLPVGVDRDHEYSNPVLSLKSGHFDGIKALGWKILITGCDGDPLVDRQIELAKKLEEEGVPVTGIFDEGGFHGFDSIDPSRVTVLSTYLKGFVESVINSSPK</sequence>
<evidence type="ECO:0000256" key="1">
    <source>
        <dbReference type="ARBA" id="ARBA00010515"/>
    </source>
</evidence>
<dbReference type="Gene3D" id="3.40.50.1820">
    <property type="entry name" value="alpha/beta hydrolase"/>
    <property type="match status" value="1"/>
</dbReference>
<name>A0AAV1CJZ3_OLDCO</name>
<evidence type="ECO:0000313" key="3">
    <source>
        <dbReference type="EMBL" id="CAI9095378.1"/>
    </source>
</evidence>
<proteinExistence type="inferred from homology"/>
<accession>A0AAV1CJZ3</accession>
<dbReference type="SUPFAM" id="SSF53474">
    <property type="entry name" value="alpha/beta-Hydrolases"/>
    <property type="match status" value="1"/>
</dbReference>
<dbReference type="PANTHER" id="PTHR23024">
    <property type="entry name" value="ARYLACETAMIDE DEACETYLASE"/>
    <property type="match status" value="1"/>
</dbReference>
<organism evidence="3 4">
    <name type="scientific">Oldenlandia corymbosa var. corymbosa</name>
    <dbReference type="NCBI Taxonomy" id="529605"/>
    <lineage>
        <taxon>Eukaryota</taxon>
        <taxon>Viridiplantae</taxon>
        <taxon>Streptophyta</taxon>
        <taxon>Embryophyta</taxon>
        <taxon>Tracheophyta</taxon>
        <taxon>Spermatophyta</taxon>
        <taxon>Magnoliopsida</taxon>
        <taxon>eudicotyledons</taxon>
        <taxon>Gunneridae</taxon>
        <taxon>Pentapetalae</taxon>
        <taxon>asterids</taxon>
        <taxon>lamiids</taxon>
        <taxon>Gentianales</taxon>
        <taxon>Rubiaceae</taxon>
        <taxon>Rubioideae</taxon>
        <taxon>Spermacoceae</taxon>
        <taxon>Hedyotis-Oldenlandia complex</taxon>
        <taxon>Oldenlandia</taxon>
    </lineage>
</organism>
<comment type="similarity">
    <text evidence="1">Belongs to the 'GDXG' lipolytic enzyme family.</text>
</comment>
<feature type="domain" description="Alpha/beta hydrolase fold-3" evidence="2">
    <location>
        <begin position="77"/>
        <end position="298"/>
    </location>
</feature>
<reference evidence="3" key="1">
    <citation type="submission" date="2023-03" db="EMBL/GenBank/DDBJ databases">
        <authorList>
            <person name="Julca I."/>
        </authorList>
    </citation>
    <scope>NUCLEOTIDE SEQUENCE</scope>
</reference>
<dbReference type="GO" id="GO:0016787">
    <property type="term" value="F:hydrolase activity"/>
    <property type="evidence" value="ECO:0007669"/>
    <property type="project" value="InterPro"/>
</dbReference>
<evidence type="ECO:0000313" key="4">
    <source>
        <dbReference type="Proteomes" id="UP001161247"/>
    </source>
</evidence>
<evidence type="ECO:0000259" key="2">
    <source>
        <dbReference type="Pfam" id="PF07859"/>
    </source>
</evidence>
<dbReference type="InterPro" id="IPR013094">
    <property type="entry name" value="AB_hydrolase_3"/>
</dbReference>
<dbReference type="InterPro" id="IPR029058">
    <property type="entry name" value="AB_hydrolase_fold"/>
</dbReference>
<dbReference type="InterPro" id="IPR050466">
    <property type="entry name" value="Carboxylest/Gibb_receptor"/>
</dbReference>
<gene>
    <name evidence="3" type="ORF">OLC1_LOCUS6370</name>
</gene>
<dbReference type="EMBL" id="OX459119">
    <property type="protein sequence ID" value="CAI9095378.1"/>
    <property type="molecule type" value="Genomic_DNA"/>
</dbReference>
<dbReference type="Pfam" id="PF07859">
    <property type="entry name" value="Abhydrolase_3"/>
    <property type="match status" value="1"/>
</dbReference>
<dbReference type="PANTHER" id="PTHR23024:SF546">
    <property type="entry name" value="CARBOXYLESTERASE 120-RELATED"/>
    <property type="match status" value="1"/>
</dbReference>
<dbReference type="AlphaFoldDB" id="A0AAV1CJZ3"/>